<dbReference type="SUPFAM" id="SSF53649">
    <property type="entry name" value="Alkaline phosphatase-like"/>
    <property type="match status" value="1"/>
</dbReference>
<evidence type="ECO:0000256" key="5">
    <source>
        <dbReference type="ARBA" id="ARBA00022801"/>
    </source>
</evidence>
<protein>
    <submittedName>
        <fullName evidence="8">Sulfatase</fullName>
    </submittedName>
</protein>
<dbReference type="InterPro" id="IPR000917">
    <property type="entry name" value="Sulfatase_N"/>
</dbReference>
<keyword evidence="9" id="KW-1185">Reference proteome</keyword>
<keyword evidence="6" id="KW-0106">Calcium</keyword>
<dbReference type="GO" id="GO:0046872">
    <property type="term" value="F:metal ion binding"/>
    <property type="evidence" value="ECO:0007669"/>
    <property type="project" value="UniProtKB-KW"/>
</dbReference>
<gene>
    <name evidence="8" type="ORF">GCM10007390_34800</name>
</gene>
<proteinExistence type="inferred from homology"/>
<dbReference type="EMBL" id="BMXF01000003">
    <property type="protein sequence ID" value="GHB77670.1"/>
    <property type="molecule type" value="Genomic_DNA"/>
</dbReference>
<evidence type="ECO:0000256" key="3">
    <source>
        <dbReference type="ARBA" id="ARBA00022723"/>
    </source>
</evidence>
<dbReference type="GO" id="GO:0004065">
    <property type="term" value="F:arylsulfatase activity"/>
    <property type="evidence" value="ECO:0007669"/>
    <property type="project" value="TreeGrafter"/>
</dbReference>
<dbReference type="PANTHER" id="PTHR42693">
    <property type="entry name" value="ARYLSULFATASE FAMILY MEMBER"/>
    <property type="match status" value="1"/>
</dbReference>
<evidence type="ECO:0000256" key="2">
    <source>
        <dbReference type="ARBA" id="ARBA00008779"/>
    </source>
</evidence>
<evidence type="ECO:0000259" key="7">
    <source>
        <dbReference type="Pfam" id="PF00884"/>
    </source>
</evidence>
<keyword evidence="4" id="KW-0732">Signal</keyword>
<dbReference type="Gene3D" id="3.30.1120.10">
    <property type="match status" value="1"/>
</dbReference>
<dbReference type="InterPro" id="IPR050738">
    <property type="entry name" value="Sulfatase"/>
</dbReference>
<dbReference type="Proteomes" id="UP000598271">
    <property type="component" value="Unassembled WGS sequence"/>
</dbReference>
<dbReference type="Gene3D" id="3.40.720.10">
    <property type="entry name" value="Alkaline Phosphatase, subunit A"/>
    <property type="match status" value="1"/>
</dbReference>
<keyword evidence="5" id="KW-0378">Hydrolase</keyword>
<name>A0A8J3DAZ3_9BACT</name>
<dbReference type="AlphaFoldDB" id="A0A8J3DAZ3"/>
<evidence type="ECO:0000313" key="9">
    <source>
        <dbReference type="Proteomes" id="UP000598271"/>
    </source>
</evidence>
<evidence type="ECO:0000256" key="1">
    <source>
        <dbReference type="ARBA" id="ARBA00001913"/>
    </source>
</evidence>
<dbReference type="CDD" id="cd16144">
    <property type="entry name" value="ARS_like"/>
    <property type="match status" value="1"/>
</dbReference>
<dbReference type="InterPro" id="IPR017850">
    <property type="entry name" value="Alkaline_phosphatase_core_sf"/>
</dbReference>
<dbReference type="PANTHER" id="PTHR42693:SF42">
    <property type="entry name" value="ARYLSULFATASE G"/>
    <property type="match status" value="1"/>
</dbReference>
<evidence type="ECO:0000256" key="6">
    <source>
        <dbReference type="ARBA" id="ARBA00022837"/>
    </source>
</evidence>
<feature type="domain" description="Sulfatase N-terminal" evidence="7">
    <location>
        <begin position="2"/>
        <end position="308"/>
    </location>
</feature>
<comment type="caution">
    <text evidence="8">The sequence shown here is derived from an EMBL/GenBank/DDBJ whole genome shotgun (WGS) entry which is preliminary data.</text>
</comment>
<evidence type="ECO:0000313" key="8">
    <source>
        <dbReference type="EMBL" id="GHB77670.1"/>
    </source>
</evidence>
<accession>A0A8J3DAZ3</accession>
<dbReference type="Pfam" id="PF00884">
    <property type="entry name" value="Sulfatase"/>
    <property type="match status" value="1"/>
</dbReference>
<dbReference type="PROSITE" id="PS00149">
    <property type="entry name" value="SULFATASE_2"/>
    <property type="match status" value="1"/>
</dbReference>
<evidence type="ECO:0000256" key="4">
    <source>
        <dbReference type="ARBA" id="ARBA00022729"/>
    </source>
</evidence>
<comment type="cofactor">
    <cofactor evidence="1">
        <name>Ca(2+)</name>
        <dbReference type="ChEBI" id="CHEBI:29108"/>
    </cofactor>
</comment>
<organism evidence="8 9">
    <name type="scientific">Persicitalea jodogahamensis</name>
    <dbReference type="NCBI Taxonomy" id="402147"/>
    <lineage>
        <taxon>Bacteria</taxon>
        <taxon>Pseudomonadati</taxon>
        <taxon>Bacteroidota</taxon>
        <taxon>Cytophagia</taxon>
        <taxon>Cytophagales</taxon>
        <taxon>Spirosomataceae</taxon>
        <taxon>Persicitalea</taxon>
    </lineage>
</organism>
<sequence>MKFTNAYAACPVCSPTRASIMSGKYPARLNTTDWFGAPQPTTVGKHWTKNKPLLPAEYLENLPLEETTLAEAFKANGYGTFFAGKWHLGESPEYWPEKQGFDVNKGGYWAGSPRGNHYFTPYDNSRLSDGPSGENLTLRLADETVSYIGQHKNSPFLAYLSFYAVHNPLGAPEALVDKYTEKKKRLGLEDQWGNEGESKVRLNQTLPVYAALVETMDQAVGKVLASLKANGLDKNTIIVFMSDNGGLSTAEGQPTTNLPLRAGKGWLYEGGIREPMVIHWPGVTKVGSVTDQVMISTDFYPTLLEMAGLPSLPDQHVDGISLVPALKGKNMKRGPVYWHYPHYGNQGGSPGSVVRAGDWKLIEWFEDGRGLELYNLKNDIGEKNNLAASNPGKTQELHTLLQNWRQEVGANMPSKNPMAAQNAGK</sequence>
<reference evidence="8 9" key="1">
    <citation type="journal article" date="2014" name="Int. J. Syst. Evol. Microbiol.">
        <title>Complete genome sequence of Corynebacterium casei LMG S-19264T (=DSM 44701T), isolated from a smear-ripened cheese.</title>
        <authorList>
            <consortium name="US DOE Joint Genome Institute (JGI-PGF)"/>
            <person name="Walter F."/>
            <person name="Albersmeier A."/>
            <person name="Kalinowski J."/>
            <person name="Ruckert C."/>
        </authorList>
    </citation>
    <scope>NUCLEOTIDE SEQUENCE [LARGE SCALE GENOMIC DNA]</scope>
    <source>
        <strain evidence="8 9">KCTC 12866</strain>
    </source>
</reference>
<keyword evidence="3" id="KW-0479">Metal-binding</keyword>
<dbReference type="InterPro" id="IPR024607">
    <property type="entry name" value="Sulfatase_CS"/>
</dbReference>
<comment type="similarity">
    <text evidence="2">Belongs to the sulfatase family.</text>
</comment>